<dbReference type="EMBL" id="CAJVPM010005773">
    <property type="protein sequence ID" value="CAG8527799.1"/>
    <property type="molecule type" value="Genomic_DNA"/>
</dbReference>
<organism evidence="1 2">
    <name type="scientific">Scutellospora calospora</name>
    <dbReference type="NCBI Taxonomy" id="85575"/>
    <lineage>
        <taxon>Eukaryota</taxon>
        <taxon>Fungi</taxon>
        <taxon>Fungi incertae sedis</taxon>
        <taxon>Mucoromycota</taxon>
        <taxon>Glomeromycotina</taxon>
        <taxon>Glomeromycetes</taxon>
        <taxon>Diversisporales</taxon>
        <taxon>Gigasporaceae</taxon>
        <taxon>Scutellospora</taxon>
    </lineage>
</organism>
<reference evidence="1" key="1">
    <citation type="submission" date="2021-06" db="EMBL/GenBank/DDBJ databases">
        <authorList>
            <person name="Kallberg Y."/>
            <person name="Tangrot J."/>
            <person name="Rosling A."/>
        </authorList>
    </citation>
    <scope>NUCLEOTIDE SEQUENCE</scope>
    <source>
        <strain evidence="1">AU212A</strain>
    </source>
</reference>
<dbReference type="Proteomes" id="UP000789860">
    <property type="component" value="Unassembled WGS sequence"/>
</dbReference>
<gene>
    <name evidence="1" type="ORF">SCALOS_LOCUS4330</name>
</gene>
<sequence length="439" mass="51110">MNIEINFAYAKRPILKEVVEKKAIFDLFATINNDTKVYDISKDLSKDVSNYIDYETKINIKYCGSNTCRFLFFYRAPEQETRANFHFHTMVGLANKLNRTMVLTNVGFSRIGSCLHLPFNFYYSVSVLQKRFPNVKFISQAHFQQWTYERRNKPNVSHIYINTKPTNNPYSFEFVEPSIELLLNKQCFDQFNLKMDDTMIFKSVNIGPRTSWDTNNSNIIMLNYLTSQLNINYEVLLINHDLRYSLFINEKGVPPVTYANHLIRAANKVSKELDSYIGIHWRMETNVTKSLTKCANKLVKWINRIQNTTNITNVYFATDYPIDNTKKAQSSTFHDVTEQHHKAVAILNSSIHFNTWKSINSLEYLEELSELSEILQTEFRGAGVQGIIDKLILIYSNYFVTGPKGCCRLRSSFTGTVIQARMALEKAWDPRIKNIVSRW</sequence>
<evidence type="ECO:0000313" key="1">
    <source>
        <dbReference type="EMBL" id="CAG8527799.1"/>
    </source>
</evidence>
<comment type="caution">
    <text evidence="1">The sequence shown here is derived from an EMBL/GenBank/DDBJ whole genome shotgun (WGS) entry which is preliminary data.</text>
</comment>
<proteinExistence type="predicted"/>
<evidence type="ECO:0000313" key="2">
    <source>
        <dbReference type="Proteomes" id="UP000789860"/>
    </source>
</evidence>
<name>A0ACA9LI20_9GLOM</name>
<protein>
    <submittedName>
        <fullName evidence="1">8249_t:CDS:1</fullName>
    </submittedName>
</protein>
<keyword evidence="2" id="KW-1185">Reference proteome</keyword>
<accession>A0ACA9LI20</accession>